<dbReference type="InterPro" id="IPR044855">
    <property type="entry name" value="CoA-Trfase_III_dom3_sf"/>
</dbReference>
<evidence type="ECO:0000313" key="2">
    <source>
        <dbReference type="EMBL" id="TFZ02757.1"/>
    </source>
</evidence>
<dbReference type="InterPro" id="IPR023606">
    <property type="entry name" value="CoA-Trfase_III_dom_1_sf"/>
</dbReference>
<dbReference type="Proteomes" id="UP000298180">
    <property type="component" value="Unassembled WGS sequence"/>
</dbReference>
<organism evidence="2 3">
    <name type="scientific">Ramlibacter henchirensis</name>
    <dbReference type="NCBI Taxonomy" id="204072"/>
    <lineage>
        <taxon>Bacteria</taxon>
        <taxon>Pseudomonadati</taxon>
        <taxon>Pseudomonadota</taxon>
        <taxon>Betaproteobacteria</taxon>
        <taxon>Burkholderiales</taxon>
        <taxon>Comamonadaceae</taxon>
        <taxon>Ramlibacter</taxon>
    </lineage>
</organism>
<comment type="caution">
    <text evidence="2">The sequence shown here is derived from an EMBL/GenBank/DDBJ whole genome shotgun (WGS) entry which is preliminary data.</text>
</comment>
<dbReference type="GO" id="GO:0008410">
    <property type="term" value="F:CoA-transferase activity"/>
    <property type="evidence" value="ECO:0007669"/>
    <property type="project" value="TreeGrafter"/>
</dbReference>
<dbReference type="PANTHER" id="PTHR48207">
    <property type="entry name" value="SUCCINATE--HYDROXYMETHYLGLUTARATE COA-TRANSFERASE"/>
    <property type="match status" value="1"/>
</dbReference>
<evidence type="ECO:0000256" key="1">
    <source>
        <dbReference type="ARBA" id="ARBA00022679"/>
    </source>
</evidence>
<gene>
    <name evidence="2" type="ORF">EZ313_16050</name>
</gene>
<protein>
    <submittedName>
        <fullName evidence="2">CoA transferase</fullName>
    </submittedName>
</protein>
<proteinExistence type="predicted"/>
<keyword evidence="3" id="KW-1185">Reference proteome</keyword>
<dbReference type="InterPro" id="IPR003673">
    <property type="entry name" value="CoA-Trfase_fam_III"/>
</dbReference>
<dbReference type="Gene3D" id="3.40.50.10540">
    <property type="entry name" value="Crotonobetainyl-coa:carnitine coa-transferase, domain 1"/>
    <property type="match status" value="1"/>
</dbReference>
<dbReference type="InterPro" id="IPR050483">
    <property type="entry name" value="CoA-transferase_III_domain"/>
</dbReference>
<dbReference type="RefSeq" id="WP_135264281.1">
    <property type="nucleotide sequence ID" value="NZ_SMLM01000002.1"/>
</dbReference>
<reference evidence="2 3" key="1">
    <citation type="submission" date="2019-03" db="EMBL/GenBank/DDBJ databases">
        <title>Ramlibacter henchirensis DSM 14656, whole genome shotgun sequence.</title>
        <authorList>
            <person name="Zhang X."/>
            <person name="Feng G."/>
            <person name="Zhu H."/>
        </authorList>
    </citation>
    <scope>NUCLEOTIDE SEQUENCE [LARGE SCALE GENOMIC DNA]</scope>
    <source>
        <strain evidence="2 3">DSM 14656</strain>
    </source>
</reference>
<accession>A0A4Z0BTW0</accession>
<keyword evidence="1 2" id="KW-0808">Transferase</keyword>
<dbReference type="SUPFAM" id="SSF89796">
    <property type="entry name" value="CoA-transferase family III (CaiB/BaiF)"/>
    <property type="match status" value="1"/>
</dbReference>
<evidence type="ECO:0000313" key="3">
    <source>
        <dbReference type="Proteomes" id="UP000298180"/>
    </source>
</evidence>
<name>A0A4Z0BTW0_9BURK</name>
<dbReference type="OrthoDB" id="9058532at2"/>
<dbReference type="Pfam" id="PF02515">
    <property type="entry name" value="CoA_transf_3"/>
    <property type="match status" value="1"/>
</dbReference>
<dbReference type="PANTHER" id="PTHR48207:SF3">
    <property type="entry name" value="SUCCINATE--HYDROXYMETHYLGLUTARATE COA-TRANSFERASE"/>
    <property type="match status" value="1"/>
</dbReference>
<dbReference type="EMBL" id="SMLM01000002">
    <property type="protein sequence ID" value="TFZ02757.1"/>
    <property type="molecule type" value="Genomic_DNA"/>
</dbReference>
<dbReference type="AlphaFoldDB" id="A0A4Z0BTW0"/>
<sequence length="377" mass="39966">MKGNGPLAGIRIIEVGHMLAGPYCGLLLADMGAELIKVEPPEGDIARKVSPHFIGPHNAYFASLNRNKKSVVLDLASSEGRAQLQSLAATSHALITNLRPSAIKKLGLTYASLKECNPKIVCVALTGYGLEGPYSEAPAYDYVIQALTGVMALTGDPSSPPTKAGYSAVDNSAGIMAAMGLLAKIVEGRGGQVDVAMYDVMMSQLNYLAGASLNAGETVERLANSSHPYMVPAQIFPTKDGWLTLFITHDKFWQKFCTEIGRPEWASDPVFATMAARRENRSRVLAAIGEVLMQAGAAEWVRRLAPLGIVVSEVGTLAQALEGDLAKSRDLVVPLGDAKSGLRAVGAPVKFDGFSPGYGMPPLLDEHHQEVLGKAIA</sequence>
<dbReference type="Gene3D" id="3.30.1540.10">
    <property type="entry name" value="formyl-coa transferase, domain 3"/>
    <property type="match status" value="1"/>
</dbReference>